<keyword evidence="4" id="KW-1185">Reference proteome</keyword>
<reference evidence="3 4" key="1">
    <citation type="submission" date="2024-07" db="EMBL/GenBank/DDBJ databases">
        <title>Draft sequence of the Neodothiora populina.</title>
        <authorList>
            <person name="Drown D.D."/>
            <person name="Schuette U.S."/>
            <person name="Buechlein A.B."/>
            <person name="Rusch D.R."/>
            <person name="Winton L.W."/>
            <person name="Adams G.A."/>
        </authorList>
    </citation>
    <scope>NUCLEOTIDE SEQUENCE [LARGE SCALE GENOMIC DNA]</scope>
    <source>
        <strain evidence="3 4">CPC 39397</strain>
    </source>
</reference>
<feature type="signal peptide" evidence="1">
    <location>
        <begin position="1"/>
        <end position="18"/>
    </location>
</feature>
<dbReference type="EMBL" id="JBFMKM010000003">
    <property type="protein sequence ID" value="KAL1310472.1"/>
    <property type="molecule type" value="Genomic_DNA"/>
</dbReference>
<dbReference type="SUPFAM" id="SSF63829">
    <property type="entry name" value="Calcium-dependent phosphotriesterase"/>
    <property type="match status" value="1"/>
</dbReference>
<evidence type="ECO:0000259" key="2">
    <source>
        <dbReference type="Pfam" id="PF08450"/>
    </source>
</evidence>
<dbReference type="InterPro" id="IPR013658">
    <property type="entry name" value="SGL"/>
</dbReference>
<proteinExistence type="predicted"/>
<dbReference type="Gene3D" id="2.120.10.30">
    <property type="entry name" value="TolB, C-terminal domain"/>
    <property type="match status" value="1"/>
</dbReference>
<accession>A0ABR3PLM7</accession>
<organism evidence="3 4">
    <name type="scientific">Neodothiora populina</name>
    <dbReference type="NCBI Taxonomy" id="2781224"/>
    <lineage>
        <taxon>Eukaryota</taxon>
        <taxon>Fungi</taxon>
        <taxon>Dikarya</taxon>
        <taxon>Ascomycota</taxon>
        <taxon>Pezizomycotina</taxon>
        <taxon>Dothideomycetes</taxon>
        <taxon>Dothideomycetidae</taxon>
        <taxon>Dothideales</taxon>
        <taxon>Dothioraceae</taxon>
        <taxon>Neodothiora</taxon>
    </lineage>
</organism>
<evidence type="ECO:0000256" key="1">
    <source>
        <dbReference type="SAM" id="SignalP"/>
    </source>
</evidence>
<feature type="chain" id="PRO_5045319757" description="SMP-30/Gluconolactonase/LRE-like region domain-containing protein" evidence="1">
    <location>
        <begin position="19"/>
        <end position="402"/>
    </location>
</feature>
<dbReference type="RefSeq" id="XP_069203321.1">
    <property type="nucleotide sequence ID" value="XM_069347474.1"/>
</dbReference>
<sequence length="402" mass="42540">MSISTLILCSGVFSVAQGTRVASINAENAYVLTPTFEGNDTGSFNSWTTTTTTTDASLNTLFGSTKNASFLSYDDSFLDIIGQTANFQLVEQRDEPFASEGGAWASDRNEVWFSSTVEGVPASTISILNLVNNSVSTPVFTGDPIPNPNGAYYYNGTMYFTTAGNATHAGGIVAIDPATKHVTTVINSYFGLRFNYIDDMAWVNVGGKDYMFFTDLGAPALTGTFPALKDNPAPLLQNAVWRFDPARKSLRPVIPRSDVAIPNGVRANADGTKLYVGDSSMSGLSGAANSSWGNGAIYEYDLNADGLPVTKSMFGLTRSGLADGMKVDDAGNVWTADYAGIWVQAPDGKTIGTIISTSLLVPNSALAIANFALAGDVLVVLAQQRLYTLNLAKQIVAPGNLS</sequence>
<protein>
    <recommendedName>
        <fullName evidence="2">SMP-30/Gluconolactonase/LRE-like region domain-containing protein</fullName>
    </recommendedName>
</protein>
<name>A0ABR3PLM7_9PEZI</name>
<dbReference type="Proteomes" id="UP001562354">
    <property type="component" value="Unassembled WGS sequence"/>
</dbReference>
<dbReference type="Pfam" id="PF08450">
    <property type="entry name" value="SGL"/>
    <property type="match status" value="1"/>
</dbReference>
<dbReference type="PANTHER" id="PTHR47064">
    <property type="entry name" value="PUTATIVE (AFU_ORTHOLOGUE AFUA_1G08990)-RELATED"/>
    <property type="match status" value="1"/>
</dbReference>
<dbReference type="GeneID" id="95974467"/>
<dbReference type="PANTHER" id="PTHR47064:SF2">
    <property type="entry name" value="SMP-30_GLUCONOLACTONASE_LRE-LIKE REGION DOMAIN-CONTAINING PROTEIN-RELATED"/>
    <property type="match status" value="1"/>
</dbReference>
<feature type="domain" description="SMP-30/Gluconolactonase/LRE-like region" evidence="2">
    <location>
        <begin position="99"/>
        <end position="354"/>
    </location>
</feature>
<dbReference type="InterPro" id="IPR011042">
    <property type="entry name" value="6-blade_b-propeller_TolB-like"/>
</dbReference>
<dbReference type="InterPro" id="IPR052988">
    <property type="entry name" value="Oryzine_lactonohydrolase"/>
</dbReference>
<keyword evidence="1" id="KW-0732">Signal</keyword>
<comment type="caution">
    <text evidence="3">The sequence shown here is derived from an EMBL/GenBank/DDBJ whole genome shotgun (WGS) entry which is preliminary data.</text>
</comment>
<evidence type="ECO:0000313" key="3">
    <source>
        <dbReference type="EMBL" id="KAL1310472.1"/>
    </source>
</evidence>
<gene>
    <name evidence="3" type="ORF">AAFC00_000764</name>
</gene>
<evidence type="ECO:0000313" key="4">
    <source>
        <dbReference type="Proteomes" id="UP001562354"/>
    </source>
</evidence>